<dbReference type="EMBL" id="UINC01178763">
    <property type="protein sequence ID" value="SVD87101.1"/>
    <property type="molecule type" value="Genomic_DNA"/>
</dbReference>
<name>A0A382YVF3_9ZZZZ</name>
<dbReference type="InterPro" id="IPR036249">
    <property type="entry name" value="Thioredoxin-like_sf"/>
</dbReference>
<dbReference type="AlphaFoldDB" id="A0A382YVF3"/>
<dbReference type="SUPFAM" id="SSF52833">
    <property type="entry name" value="Thioredoxin-like"/>
    <property type="match status" value="1"/>
</dbReference>
<gene>
    <name evidence="1" type="ORF">METZ01_LOCUS439955</name>
</gene>
<accession>A0A382YVF3</accession>
<organism evidence="1">
    <name type="scientific">marine metagenome</name>
    <dbReference type="NCBI Taxonomy" id="408172"/>
    <lineage>
        <taxon>unclassified sequences</taxon>
        <taxon>metagenomes</taxon>
        <taxon>ecological metagenomes</taxon>
    </lineage>
</organism>
<dbReference type="Gene3D" id="3.40.30.10">
    <property type="entry name" value="Glutaredoxin"/>
    <property type="match status" value="1"/>
</dbReference>
<sequence length="108" mass="11702">MVAFDNLQDELAELGVEVIAASVDVGDTSREVAEEVSFKIGEGVTRDQANLLGAWYGDARHPEMIQPSEFLVNADGKVMMSSYSAGPLGRMNPDDLIKVINFLESLAK</sequence>
<reference evidence="1" key="1">
    <citation type="submission" date="2018-05" db="EMBL/GenBank/DDBJ databases">
        <authorList>
            <person name="Lanie J.A."/>
            <person name="Ng W.-L."/>
            <person name="Kazmierczak K.M."/>
            <person name="Andrzejewski T.M."/>
            <person name="Davidsen T.M."/>
            <person name="Wayne K.J."/>
            <person name="Tettelin H."/>
            <person name="Glass J.I."/>
            <person name="Rusch D."/>
            <person name="Podicherti R."/>
            <person name="Tsui H.-C.T."/>
            <person name="Winkler M.E."/>
        </authorList>
    </citation>
    <scope>NUCLEOTIDE SEQUENCE</scope>
</reference>
<evidence type="ECO:0000313" key="1">
    <source>
        <dbReference type="EMBL" id="SVD87101.1"/>
    </source>
</evidence>
<protein>
    <submittedName>
        <fullName evidence="1">Uncharacterized protein</fullName>
    </submittedName>
</protein>
<proteinExistence type="predicted"/>